<dbReference type="InterPro" id="IPR047650">
    <property type="entry name" value="Transpos_IS110"/>
</dbReference>
<dbReference type="Proteomes" id="UP000509448">
    <property type="component" value="Chromosome"/>
</dbReference>
<evidence type="ECO:0000313" key="2">
    <source>
        <dbReference type="EMBL" id="BBE42750.1"/>
    </source>
</evidence>
<dbReference type="PANTHER" id="PTHR33055:SF13">
    <property type="entry name" value="TRANSPOSASE"/>
    <property type="match status" value="1"/>
</dbReference>
<dbReference type="GO" id="GO:0004803">
    <property type="term" value="F:transposase activity"/>
    <property type="evidence" value="ECO:0007669"/>
    <property type="project" value="InterPro"/>
</dbReference>
<dbReference type="EMBL" id="AP018732">
    <property type="protein sequence ID" value="BBE42750.1"/>
    <property type="molecule type" value="Genomic_DNA"/>
</dbReference>
<sequence length="157" mass="17748">MLDALNQEIRKVSHRIKEEAIEDEDARLLMTIPGISYYSALLIAGEIGDISRFPDSDHLVSYAGLSPSTHSSGGRTYHGPITKQGSKYLRWVLNQVTHANVRSDPDGTIAKFYEKLRREKGPQKAIVAASAKMLRIIYWVLKERRPYAEEWQGPDHG</sequence>
<gene>
    <name evidence="2" type="ORF">NAS2_1363</name>
</gene>
<dbReference type="InterPro" id="IPR003346">
    <property type="entry name" value="Transposase_20"/>
</dbReference>
<accession>A0A4V0P1S6</accession>
<dbReference type="PANTHER" id="PTHR33055">
    <property type="entry name" value="TRANSPOSASE FOR INSERTION SEQUENCE ELEMENT IS1111A"/>
    <property type="match status" value="1"/>
</dbReference>
<evidence type="ECO:0000259" key="1">
    <source>
        <dbReference type="Pfam" id="PF02371"/>
    </source>
</evidence>
<evidence type="ECO:0000313" key="3">
    <source>
        <dbReference type="Proteomes" id="UP000509448"/>
    </source>
</evidence>
<dbReference type="GO" id="GO:0003677">
    <property type="term" value="F:DNA binding"/>
    <property type="evidence" value="ECO:0007669"/>
    <property type="project" value="InterPro"/>
</dbReference>
<dbReference type="KEGG" id="ccai:NAS2_1363"/>
<reference evidence="2 3" key="1">
    <citation type="journal article" date="2019" name="ISME J.">
        <title>Isolation and characterization of a thermophilic sulfur- and iron-reducing thaumarchaeote from a terrestrial acidic hot spring.</title>
        <authorList>
            <person name="Kato S."/>
            <person name="Itoh T."/>
            <person name="Yuki M."/>
            <person name="Nagamori M."/>
            <person name="Ohnishi M."/>
            <person name="Uematsu K."/>
            <person name="Suzuki K."/>
            <person name="Takashina T."/>
            <person name="Ohkuma M."/>
        </authorList>
    </citation>
    <scope>NUCLEOTIDE SEQUENCE [LARGE SCALE GENOMIC DNA]</scope>
    <source>
        <strain evidence="2 3">NAS-02</strain>
    </source>
</reference>
<name>A0A4V0P1S6_9ARCH</name>
<keyword evidence="3" id="KW-1185">Reference proteome</keyword>
<proteinExistence type="predicted"/>
<feature type="domain" description="Transposase IS116/IS110/IS902 C-terminal" evidence="1">
    <location>
        <begin position="26"/>
        <end position="106"/>
    </location>
</feature>
<dbReference type="AlphaFoldDB" id="A0A4V0P1S6"/>
<organism evidence="2 3">
    <name type="scientific">Conexivisphaera calida</name>
    <dbReference type="NCBI Taxonomy" id="1874277"/>
    <lineage>
        <taxon>Archaea</taxon>
        <taxon>Nitrososphaerota</taxon>
        <taxon>Conexivisphaeria</taxon>
        <taxon>Conexivisphaerales</taxon>
        <taxon>Conexivisphaeraceae</taxon>
        <taxon>Conexivisphaera</taxon>
    </lineage>
</organism>
<dbReference type="GO" id="GO:0006313">
    <property type="term" value="P:DNA transposition"/>
    <property type="evidence" value="ECO:0007669"/>
    <property type="project" value="InterPro"/>
</dbReference>
<protein>
    <submittedName>
        <fullName evidence="2">Mobile element protein</fullName>
    </submittedName>
</protein>
<dbReference type="Pfam" id="PF02371">
    <property type="entry name" value="Transposase_20"/>
    <property type="match status" value="1"/>
</dbReference>